<evidence type="ECO:0000313" key="3">
    <source>
        <dbReference type="Proteomes" id="UP000266385"/>
    </source>
</evidence>
<proteinExistence type="predicted"/>
<name>A0A399RKX0_9PROT</name>
<reference evidence="2 3" key="1">
    <citation type="submission" date="2018-08" db="EMBL/GenBank/DDBJ databases">
        <title>Henriciella mobilis sp. nov., isolated from seawater.</title>
        <authorList>
            <person name="Cheng H."/>
            <person name="Wu Y.-H."/>
            <person name="Xu X.-W."/>
            <person name="Guo L.-L."/>
        </authorList>
    </citation>
    <scope>NUCLEOTIDE SEQUENCE [LARGE SCALE GENOMIC DNA]</scope>
    <source>
        <strain evidence="2 3">JN25</strain>
    </source>
</reference>
<accession>A0A399RKX0</accession>
<dbReference type="Pfam" id="PF10983">
    <property type="entry name" value="DUF2793"/>
    <property type="match status" value="1"/>
</dbReference>
<feature type="region of interest" description="Disordered" evidence="1">
    <location>
        <begin position="42"/>
        <end position="67"/>
    </location>
</feature>
<dbReference type="Proteomes" id="UP000266385">
    <property type="component" value="Unassembled WGS sequence"/>
</dbReference>
<dbReference type="OrthoDB" id="564699at2"/>
<evidence type="ECO:0000313" key="2">
    <source>
        <dbReference type="EMBL" id="RIJ32316.1"/>
    </source>
</evidence>
<dbReference type="InterPro" id="IPR021251">
    <property type="entry name" value="DUF2793"/>
</dbReference>
<sequence>MPDTSPNLRLPYLMQAQAQKHVTLNEALRALDALVLLGAGSRSAGAPPSSPQDGERHIVGPGATGSWSGHEGNIAAYQDGAWAFFEPQAGWLCHITDEDLLCVHDGTVWRSARIDLDNVPGLGVNAASDATNRLAVSSPAALFTHQGDDCQLKINKAEVADTASLVFQTSWSGRAEFGLAGEDAFSVKVSPDGSAWTQALRLNPATGKADFLEGAFNGDVTVSGDTWRGVTIDVAADNAWAQFACNRARGTKASPQPVRSGDTLFAFSPYGHDGTGYALAGGLSFIAESDFDVSASSFARLALVEAGVWKEVIRVGSSGNMGIGVLAPAARLDVDGPMRPGTYTVAGLPGASGLEGAIIYVSDASGGPVPAFSDGADWRRCDDRSIVT</sequence>
<dbReference type="EMBL" id="QWFX01000005">
    <property type="protein sequence ID" value="RIJ32316.1"/>
    <property type="molecule type" value="Genomic_DNA"/>
</dbReference>
<dbReference type="AlphaFoldDB" id="A0A399RKX0"/>
<gene>
    <name evidence="2" type="ORF">D1223_00155</name>
</gene>
<keyword evidence="3" id="KW-1185">Reference proteome</keyword>
<comment type="caution">
    <text evidence="2">The sequence shown here is derived from an EMBL/GenBank/DDBJ whole genome shotgun (WGS) entry which is preliminary data.</text>
</comment>
<organism evidence="2 3">
    <name type="scientific">Henriciella mobilis</name>
    <dbReference type="NCBI Taxonomy" id="2305467"/>
    <lineage>
        <taxon>Bacteria</taxon>
        <taxon>Pseudomonadati</taxon>
        <taxon>Pseudomonadota</taxon>
        <taxon>Alphaproteobacteria</taxon>
        <taxon>Hyphomonadales</taxon>
        <taxon>Hyphomonadaceae</taxon>
        <taxon>Henriciella</taxon>
    </lineage>
</organism>
<protein>
    <submittedName>
        <fullName evidence="2">DUF2793 domain-containing protein</fullName>
    </submittedName>
</protein>
<evidence type="ECO:0000256" key="1">
    <source>
        <dbReference type="SAM" id="MobiDB-lite"/>
    </source>
</evidence>
<dbReference type="RefSeq" id="WP_119374397.1">
    <property type="nucleotide sequence ID" value="NZ_QWFX01000005.1"/>
</dbReference>